<gene>
    <name evidence="1" type="ORF">LOK49_LG11G01562</name>
</gene>
<dbReference type="Proteomes" id="UP001060215">
    <property type="component" value="Chromosome 12"/>
</dbReference>
<reference evidence="1 2" key="1">
    <citation type="journal article" date="2022" name="Plant J.">
        <title>Chromosome-level genome of Camellia lanceoleosa provides a valuable resource for understanding genome evolution and self-incompatibility.</title>
        <authorList>
            <person name="Gong W."/>
            <person name="Xiao S."/>
            <person name="Wang L."/>
            <person name="Liao Z."/>
            <person name="Chang Y."/>
            <person name="Mo W."/>
            <person name="Hu G."/>
            <person name="Li W."/>
            <person name="Zhao G."/>
            <person name="Zhu H."/>
            <person name="Hu X."/>
            <person name="Ji K."/>
            <person name="Xiang X."/>
            <person name="Song Q."/>
            <person name="Yuan D."/>
            <person name="Jin S."/>
            <person name="Zhang L."/>
        </authorList>
    </citation>
    <scope>NUCLEOTIDE SEQUENCE [LARGE SCALE GENOMIC DNA]</scope>
    <source>
        <strain evidence="1">SQ_2022a</strain>
    </source>
</reference>
<organism evidence="1 2">
    <name type="scientific">Camellia lanceoleosa</name>
    <dbReference type="NCBI Taxonomy" id="1840588"/>
    <lineage>
        <taxon>Eukaryota</taxon>
        <taxon>Viridiplantae</taxon>
        <taxon>Streptophyta</taxon>
        <taxon>Embryophyta</taxon>
        <taxon>Tracheophyta</taxon>
        <taxon>Spermatophyta</taxon>
        <taxon>Magnoliopsida</taxon>
        <taxon>eudicotyledons</taxon>
        <taxon>Gunneridae</taxon>
        <taxon>Pentapetalae</taxon>
        <taxon>asterids</taxon>
        <taxon>Ericales</taxon>
        <taxon>Theaceae</taxon>
        <taxon>Camellia</taxon>
    </lineage>
</organism>
<proteinExistence type="predicted"/>
<protein>
    <submittedName>
        <fullName evidence="1">Uncharacterized protein</fullName>
    </submittedName>
</protein>
<name>A0ACC0G0Q5_9ERIC</name>
<keyword evidence="2" id="KW-1185">Reference proteome</keyword>
<dbReference type="EMBL" id="CM045769">
    <property type="protein sequence ID" value="KAI7994394.1"/>
    <property type="molecule type" value="Genomic_DNA"/>
</dbReference>
<sequence>MANLYAGGVDKFSYEGRIAFTENHLDDIFDSADRPLEGRRWCLVAGDPFQCLATCINLIEALRRSSPKTTISYMPVHQLGAAAINLVAGEKPADVYLGIASRVLDIMRRNAEKDPATDLNASCARLLINQVDRKLVKQTVMKSVYGMICIGARDQIKKRLKDRCAIEDENELFAASCYAAKTTLTALGEMFEATQSIMSWLGDCAEHRLIQWTRPLNLRLTQLHLRTKKQVLGAAHSTRSLSLYTSKLVSTLTANQKEKVSTPPSLVSTPKCSEQIQNKGRPFPAMVSTLMANKREGVDTTKTENLVKRRKFLNLLGFSLLELGIFSEDIRVLISFHA</sequence>
<evidence type="ECO:0000313" key="1">
    <source>
        <dbReference type="EMBL" id="KAI7994394.1"/>
    </source>
</evidence>
<evidence type="ECO:0000313" key="2">
    <source>
        <dbReference type="Proteomes" id="UP001060215"/>
    </source>
</evidence>
<comment type="caution">
    <text evidence="1">The sequence shown here is derived from an EMBL/GenBank/DDBJ whole genome shotgun (WGS) entry which is preliminary data.</text>
</comment>
<accession>A0ACC0G0Q5</accession>